<evidence type="ECO:0000259" key="4">
    <source>
        <dbReference type="Pfam" id="PF02576"/>
    </source>
</evidence>
<dbReference type="GO" id="GO:0006412">
    <property type="term" value="P:translation"/>
    <property type="evidence" value="ECO:0007669"/>
    <property type="project" value="TreeGrafter"/>
</dbReference>
<dbReference type="Pfam" id="PF17384">
    <property type="entry name" value="DUF150_C"/>
    <property type="match status" value="1"/>
</dbReference>
<dbReference type="PANTHER" id="PTHR33867:SF1">
    <property type="entry name" value="RIBOSOME MATURATION FACTOR RIMP"/>
    <property type="match status" value="1"/>
</dbReference>
<feature type="domain" description="Ribosome maturation factor RimP N-terminal" evidence="4">
    <location>
        <begin position="13"/>
        <end position="49"/>
    </location>
</feature>
<proteinExistence type="inferred from homology"/>
<sequence>MKFSAKTQALYDLIAPAVAACGVELWGIEFLPQGKRSLLRIYIDKPENQDDTIAAEQAVVSTESTDDLASAVEEEADDDVGRGIGVQDCVQVTHQVSGVLDVHDPISGEYALEVSSPGWDRPFFSLLQMQPYTGQKIALRLIGAVANRRKMTATLLEVTDQDIVVELEDQRLTIDGDNIDKANLVYED</sequence>
<reference evidence="6 7" key="1">
    <citation type="submission" date="2016-10" db="EMBL/GenBank/DDBJ databases">
        <title>Draft Genome sequence of Alkanindiges sp. strain H1.</title>
        <authorList>
            <person name="Subhash Y."/>
            <person name="Lee S."/>
        </authorList>
    </citation>
    <scope>NUCLEOTIDE SEQUENCE [LARGE SCALE GENOMIC DNA]</scope>
    <source>
        <strain evidence="6 7">H1</strain>
    </source>
</reference>
<evidence type="ECO:0000313" key="6">
    <source>
        <dbReference type="EMBL" id="ONG40825.1"/>
    </source>
</evidence>
<dbReference type="Gene3D" id="2.30.30.180">
    <property type="entry name" value="Ribosome maturation factor RimP, C-terminal domain"/>
    <property type="match status" value="1"/>
</dbReference>
<dbReference type="HAMAP" id="MF_01077">
    <property type="entry name" value="RimP"/>
    <property type="match status" value="1"/>
</dbReference>
<name>A0A1S8CUK0_9GAMM</name>
<dbReference type="EMBL" id="MLCN01000016">
    <property type="protein sequence ID" value="ONG40825.1"/>
    <property type="molecule type" value="Genomic_DNA"/>
</dbReference>
<comment type="caution">
    <text evidence="6">The sequence shown here is derived from an EMBL/GenBank/DDBJ whole genome shotgun (WGS) entry which is preliminary data.</text>
</comment>
<dbReference type="STRING" id="1907941.BKE30_06660"/>
<evidence type="ECO:0000256" key="3">
    <source>
        <dbReference type="HAMAP-Rule" id="MF_01077"/>
    </source>
</evidence>
<dbReference type="Gene3D" id="3.30.300.70">
    <property type="entry name" value="RimP-like superfamily, N-terminal"/>
    <property type="match status" value="1"/>
</dbReference>
<feature type="domain" description="Ribosome maturation factor RimP C-terminal" evidence="5">
    <location>
        <begin position="132"/>
        <end position="187"/>
    </location>
</feature>
<dbReference type="OrthoDB" id="9805006at2"/>
<keyword evidence="7" id="KW-1185">Reference proteome</keyword>
<keyword evidence="1 3" id="KW-0963">Cytoplasm</keyword>
<dbReference type="CDD" id="cd01734">
    <property type="entry name" value="YlxS_C"/>
    <property type="match status" value="1"/>
</dbReference>
<protein>
    <recommendedName>
        <fullName evidence="3">Ribosome maturation factor RimP</fullName>
    </recommendedName>
</protein>
<dbReference type="Pfam" id="PF02576">
    <property type="entry name" value="RimP_N"/>
    <property type="match status" value="2"/>
</dbReference>
<dbReference type="SUPFAM" id="SSF74942">
    <property type="entry name" value="YhbC-like, C-terminal domain"/>
    <property type="match status" value="1"/>
</dbReference>
<gene>
    <name evidence="3" type="primary">rimP</name>
    <name evidence="6" type="ORF">BKE30_06660</name>
</gene>
<comment type="similarity">
    <text evidence="3">Belongs to the RimP family.</text>
</comment>
<dbReference type="GO" id="GO:0005829">
    <property type="term" value="C:cytosol"/>
    <property type="evidence" value="ECO:0007669"/>
    <property type="project" value="TreeGrafter"/>
</dbReference>
<dbReference type="InterPro" id="IPR003728">
    <property type="entry name" value="Ribosome_maturation_RimP"/>
</dbReference>
<evidence type="ECO:0000256" key="1">
    <source>
        <dbReference type="ARBA" id="ARBA00022490"/>
    </source>
</evidence>
<evidence type="ECO:0000313" key="7">
    <source>
        <dbReference type="Proteomes" id="UP000192132"/>
    </source>
</evidence>
<dbReference type="NCBIfam" id="NF011224">
    <property type="entry name" value="PRK14631.1"/>
    <property type="match status" value="1"/>
</dbReference>
<dbReference type="Proteomes" id="UP000192132">
    <property type="component" value="Unassembled WGS sequence"/>
</dbReference>
<dbReference type="InterPro" id="IPR028998">
    <property type="entry name" value="RimP_C"/>
</dbReference>
<dbReference type="RefSeq" id="WP_076877838.1">
    <property type="nucleotide sequence ID" value="NZ_MLCN01000016.1"/>
</dbReference>
<dbReference type="GO" id="GO:0000028">
    <property type="term" value="P:ribosomal small subunit assembly"/>
    <property type="evidence" value="ECO:0007669"/>
    <property type="project" value="TreeGrafter"/>
</dbReference>
<dbReference type="SUPFAM" id="SSF75420">
    <property type="entry name" value="YhbC-like, N-terminal domain"/>
    <property type="match status" value="2"/>
</dbReference>
<organism evidence="6 7">
    <name type="scientific">Alkanindiges hydrocarboniclasticus</name>
    <dbReference type="NCBI Taxonomy" id="1907941"/>
    <lineage>
        <taxon>Bacteria</taxon>
        <taxon>Pseudomonadati</taxon>
        <taxon>Pseudomonadota</taxon>
        <taxon>Gammaproteobacteria</taxon>
        <taxon>Moraxellales</taxon>
        <taxon>Moraxellaceae</taxon>
        <taxon>Alkanindiges</taxon>
    </lineage>
</organism>
<feature type="domain" description="Ribosome maturation factor RimP N-terminal" evidence="4">
    <location>
        <begin position="82"/>
        <end position="120"/>
    </location>
</feature>
<dbReference type="InterPro" id="IPR035956">
    <property type="entry name" value="RimP_N_sf"/>
</dbReference>
<evidence type="ECO:0000256" key="2">
    <source>
        <dbReference type="ARBA" id="ARBA00022517"/>
    </source>
</evidence>
<comment type="function">
    <text evidence="3">Required for maturation of 30S ribosomal subunits.</text>
</comment>
<dbReference type="AlphaFoldDB" id="A0A1S8CUK0"/>
<keyword evidence="2 3" id="KW-0690">Ribosome biogenesis</keyword>
<comment type="subcellular location">
    <subcellularLocation>
        <location evidence="3">Cytoplasm</location>
    </subcellularLocation>
</comment>
<evidence type="ECO:0000259" key="5">
    <source>
        <dbReference type="Pfam" id="PF17384"/>
    </source>
</evidence>
<dbReference type="InterPro" id="IPR036847">
    <property type="entry name" value="RimP_C_sf"/>
</dbReference>
<accession>A0A1S8CUK0</accession>
<dbReference type="PANTHER" id="PTHR33867">
    <property type="entry name" value="RIBOSOME MATURATION FACTOR RIMP"/>
    <property type="match status" value="1"/>
</dbReference>
<dbReference type="InterPro" id="IPR028989">
    <property type="entry name" value="RimP_N"/>
</dbReference>